<dbReference type="VEuPathDB" id="FungiDB:CPAG_05727"/>
<accession>A0A0J6F8Q3</accession>
<dbReference type="Proteomes" id="UP000054567">
    <property type="component" value="Unassembled WGS sequence"/>
</dbReference>
<proteinExistence type="predicted"/>
<dbReference type="AlphaFoldDB" id="A0A0J6F8Q3"/>
<feature type="region of interest" description="Disordered" evidence="1">
    <location>
        <begin position="80"/>
        <end position="123"/>
    </location>
</feature>
<reference evidence="2 3" key="1">
    <citation type="submission" date="2007-06" db="EMBL/GenBank/DDBJ databases">
        <title>The Genome Sequence of Coccidioides posadasii RMSCC_3488.</title>
        <authorList>
            <consortium name="Coccidioides Genome Resources Consortium"/>
            <consortium name="The Broad Institute Genome Sequencing Platform"/>
            <person name="Henn M.R."/>
            <person name="Sykes S."/>
            <person name="Young S."/>
            <person name="Jaffe D."/>
            <person name="Berlin A."/>
            <person name="Alvarez P."/>
            <person name="Butler J."/>
            <person name="Gnerre S."/>
            <person name="Grabherr M."/>
            <person name="Mauceli E."/>
            <person name="Brockman W."/>
            <person name="Kodira C."/>
            <person name="Alvarado L."/>
            <person name="Zeng Q."/>
            <person name="Crawford M."/>
            <person name="Antoine C."/>
            <person name="Devon K."/>
            <person name="Galgiani J."/>
            <person name="Orsborn K."/>
            <person name="Lewis M.L."/>
            <person name="Nusbaum C."/>
            <person name="Galagan J."/>
            <person name="Birren B."/>
        </authorList>
    </citation>
    <scope>NUCLEOTIDE SEQUENCE [LARGE SCALE GENOMIC DNA]</scope>
    <source>
        <strain evidence="2 3">RMSCC 3488</strain>
    </source>
</reference>
<reference evidence="3" key="2">
    <citation type="journal article" date="2009" name="Genome Res.">
        <title>Comparative genomic analyses of the human fungal pathogens Coccidioides and their relatives.</title>
        <authorList>
            <person name="Sharpton T.J."/>
            <person name="Stajich J.E."/>
            <person name="Rounsley S.D."/>
            <person name="Gardner M.J."/>
            <person name="Wortman J.R."/>
            <person name="Jordar V.S."/>
            <person name="Maiti R."/>
            <person name="Kodira C.D."/>
            <person name="Neafsey D.E."/>
            <person name="Zeng Q."/>
            <person name="Hung C.-Y."/>
            <person name="McMahan C."/>
            <person name="Muszewska A."/>
            <person name="Grynberg M."/>
            <person name="Mandel M.A."/>
            <person name="Kellner E.M."/>
            <person name="Barker B.M."/>
            <person name="Galgiani J.N."/>
            <person name="Orbach M.J."/>
            <person name="Kirkland T.N."/>
            <person name="Cole G.T."/>
            <person name="Henn M.R."/>
            <person name="Birren B.W."/>
            <person name="Taylor J.W."/>
        </authorList>
    </citation>
    <scope>NUCLEOTIDE SEQUENCE [LARGE SCALE GENOMIC DNA]</scope>
    <source>
        <strain evidence="3">RMSCC 3488</strain>
    </source>
</reference>
<evidence type="ECO:0000313" key="2">
    <source>
        <dbReference type="EMBL" id="KMM69411.1"/>
    </source>
</evidence>
<name>A0A0J6F8Q3_COCPO</name>
<feature type="compositionally biased region" description="Basic and acidic residues" evidence="1">
    <location>
        <begin position="84"/>
        <end position="117"/>
    </location>
</feature>
<feature type="region of interest" description="Disordered" evidence="1">
    <location>
        <begin position="15"/>
        <end position="36"/>
    </location>
</feature>
<sequence length="165" mass="18789">MEVGQVWPRAIQGAGLDSFKSRNPRNRNMPYEGNTIEPPTRNYSRWRVGSLVLGGSQTHINGHEAQAACHWWRHQGTGHFELQNPRDKDRQTKLTDRHAHAHTHTDRHREREREFSGGDRQPAMGLGIQRKRGWCSLSSGGGPAWRSLGAIRHRWPLRCCSCAGL</sequence>
<reference evidence="3" key="3">
    <citation type="journal article" date="2010" name="Genome Res.">
        <title>Population genomic sequencing of Coccidioides fungi reveals recent hybridization and transposon control.</title>
        <authorList>
            <person name="Neafsey D.E."/>
            <person name="Barker B.M."/>
            <person name="Sharpton T.J."/>
            <person name="Stajich J.E."/>
            <person name="Park D.J."/>
            <person name="Whiston E."/>
            <person name="Hung C.-Y."/>
            <person name="McMahan C."/>
            <person name="White J."/>
            <person name="Sykes S."/>
            <person name="Heiman D."/>
            <person name="Young S."/>
            <person name="Zeng Q."/>
            <person name="Abouelleil A."/>
            <person name="Aftuck L."/>
            <person name="Bessette D."/>
            <person name="Brown A."/>
            <person name="FitzGerald M."/>
            <person name="Lui A."/>
            <person name="Macdonald J.P."/>
            <person name="Priest M."/>
            <person name="Orbach M.J."/>
            <person name="Galgiani J.N."/>
            <person name="Kirkland T.N."/>
            <person name="Cole G.T."/>
            <person name="Birren B.W."/>
            <person name="Henn M.R."/>
            <person name="Taylor J.W."/>
            <person name="Rounsley S.D."/>
        </authorList>
    </citation>
    <scope>NUCLEOTIDE SEQUENCE [LARGE SCALE GENOMIC DNA]</scope>
    <source>
        <strain evidence="3">RMSCC 3488</strain>
    </source>
</reference>
<dbReference type="EMBL" id="DS268111">
    <property type="protein sequence ID" value="KMM69411.1"/>
    <property type="molecule type" value="Genomic_DNA"/>
</dbReference>
<gene>
    <name evidence="2" type="ORF">CPAG_05727</name>
</gene>
<evidence type="ECO:0000313" key="3">
    <source>
        <dbReference type="Proteomes" id="UP000054567"/>
    </source>
</evidence>
<protein>
    <submittedName>
        <fullName evidence="2">Uncharacterized protein</fullName>
    </submittedName>
</protein>
<evidence type="ECO:0000256" key="1">
    <source>
        <dbReference type="SAM" id="MobiDB-lite"/>
    </source>
</evidence>
<organism evidence="2 3">
    <name type="scientific">Coccidioides posadasii RMSCC 3488</name>
    <dbReference type="NCBI Taxonomy" id="454284"/>
    <lineage>
        <taxon>Eukaryota</taxon>
        <taxon>Fungi</taxon>
        <taxon>Dikarya</taxon>
        <taxon>Ascomycota</taxon>
        <taxon>Pezizomycotina</taxon>
        <taxon>Eurotiomycetes</taxon>
        <taxon>Eurotiomycetidae</taxon>
        <taxon>Onygenales</taxon>
        <taxon>Onygenaceae</taxon>
        <taxon>Coccidioides</taxon>
    </lineage>
</organism>